<evidence type="ECO:0000313" key="3">
    <source>
        <dbReference type="Proteomes" id="UP000308652"/>
    </source>
</evidence>
<keyword evidence="1" id="KW-0472">Membrane</keyword>
<reference evidence="2 3" key="1">
    <citation type="journal article" date="2019" name="Nat. Ecol. Evol.">
        <title>Megaphylogeny resolves global patterns of mushroom evolution.</title>
        <authorList>
            <person name="Varga T."/>
            <person name="Krizsan K."/>
            <person name="Foldi C."/>
            <person name="Dima B."/>
            <person name="Sanchez-Garcia M."/>
            <person name="Sanchez-Ramirez S."/>
            <person name="Szollosi G.J."/>
            <person name="Szarkandi J.G."/>
            <person name="Papp V."/>
            <person name="Albert L."/>
            <person name="Andreopoulos W."/>
            <person name="Angelini C."/>
            <person name="Antonin V."/>
            <person name="Barry K.W."/>
            <person name="Bougher N.L."/>
            <person name="Buchanan P."/>
            <person name="Buyck B."/>
            <person name="Bense V."/>
            <person name="Catcheside P."/>
            <person name="Chovatia M."/>
            <person name="Cooper J."/>
            <person name="Damon W."/>
            <person name="Desjardin D."/>
            <person name="Finy P."/>
            <person name="Geml J."/>
            <person name="Haridas S."/>
            <person name="Hughes K."/>
            <person name="Justo A."/>
            <person name="Karasinski D."/>
            <person name="Kautmanova I."/>
            <person name="Kiss B."/>
            <person name="Kocsube S."/>
            <person name="Kotiranta H."/>
            <person name="LaButti K.M."/>
            <person name="Lechner B.E."/>
            <person name="Liimatainen K."/>
            <person name="Lipzen A."/>
            <person name="Lukacs Z."/>
            <person name="Mihaltcheva S."/>
            <person name="Morgado L.N."/>
            <person name="Niskanen T."/>
            <person name="Noordeloos M.E."/>
            <person name="Ohm R.A."/>
            <person name="Ortiz-Santana B."/>
            <person name="Ovrebo C."/>
            <person name="Racz N."/>
            <person name="Riley R."/>
            <person name="Savchenko A."/>
            <person name="Shiryaev A."/>
            <person name="Soop K."/>
            <person name="Spirin V."/>
            <person name="Szebenyi C."/>
            <person name="Tomsovsky M."/>
            <person name="Tulloss R.E."/>
            <person name="Uehling J."/>
            <person name="Grigoriev I.V."/>
            <person name="Vagvolgyi C."/>
            <person name="Papp T."/>
            <person name="Martin F.M."/>
            <person name="Miettinen O."/>
            <person name="Hibbett D.S."/>
            <person name="Nagy L.G."/>
        </authorList>
    </citation>
    <scope>NUCLEOTIDE SEQUENCE [LARGE SCALE GENOMIC DNA]</scope>
    <source>
        <strain evidence="2 3">CBS 166.37</strain>
    </source>
</reference>
<dbReference type="AlphaFoldDB" id="A0A5C3LYG5"/>
<feature type="transmembrane region" description="Helical" evidence="1">
    <location>
        <begin position="6"/>
        <end position="28"/>
    </location>
</feature>
<name>A0A5C3LYG5_9AGAR</name>
<keyword evidence="3" id="KW-1185">Reference proteome</keyword>
<protein>
    <submittedName>
        <fullName evidence="2">Uncharacterized protein</fullName>
    </submittedName>
</protein>
<gene>
    <name evidence="2" type="ORF">BDQ12DRAFT_690625</name>
</gene>
<dbReference type="Proteomes" id="UP000308652">
    <property type="component" value="Unassembled WGS sequence"/>
</dbReference>
<evidence type="ECO:0000256" key="1">
    <source>
        <dbReference type="SAM" id="Phobius"/>
    </source>
</evidence>
<keyword evidence="1" id="KW-0812">Transmembrane</keyword>
<organism evidence="2 3">
    <name type="scientific">Crucibulum laeve</name>
    <dbReference type="NCBI Taxonomy" id="68775"/>
    <lineage>
        <taxon>Eukaryota</taxon>
        <taxon>Fungi</taxon>
        <taxon>Dikarya</taxon>
        <taxon>Basidiomycota</taxon>
        <taxon>Agaricomycotina</taxon>
        <taxon>Agaricomycetes</taxon>
        <taxon>Agaricomycetidae</taxon>
        <taxon>Agaricales</taxon>
        <taxon>Agaricineae</taxon>
        <taxon>Nidulariaceae</taxon>
        <taxon>Crucibulum</taxon>
    </lineage>
</organism>
<accession>A0A5C3LYG5</accession>
<evidence type="ECO:0000313" key="2">
    <source>
        <dbReference type="EMBL" id="TFK33821.1"/>
    </source>
</evidence>
<dbReference type="EMBL" id="ML213641">
    <property type="protein sequence ID" value="TFK33821.1"/>
    <property type="molecule type" value="Genomic_DNA"/>
</dbReference>
<keyword evidence="1" id="KW-1133">Transmembrane helix</keyword>
<proteinExistence type="predicted"/>
<sequence length="100" mass="11271">MSSFSYYRPCIYAHVTIVPMPLSMLLYSSCRPCRVYTIIHVLALVLSSTFSYSYCRPSHRDCAIIQVVVLVPLSSRCARAVVQVVIILPLSSLSRTRPVF</sequence>